<evidence type="ECO:0000259" key="1">
    <source>
        <dbReference type="Pfam" id="PF00171"/>
    </source>
</evidence>
<dbReference type="Pfam" id="PF00171">
    <property type="entry name" value="Aldedh"/>
    <property type="match status" value="1"/>
</dbReference>
<dbReference type="EMBL" id="JADBGQ010000006">
    <property type="protein sequence ID" value="KAG5393219.1"/>
    <property type="molecule type" value="Genomic_DNA"/>
</dbReference>
<comment type="caution">
    <text evidence="2">The sequence shown here is derived from an EMBL/GenBank/DDBJ whole genome shotgun (WGS) entry which is preliminary data.</text>
</comment>
<dbReference type="InterPro" id="IPR016161">
    <property type="entry name" value="Ald_DH/histidinol_DH"/>
</dbReference>
<evidence type="ECO:0000313" key="2">
    <source>
        <dbReference type="EMBL" id="KAG5393219.1"/>
    </source>
</evidence>
<feature type="non-terminal residue" evidence="2">
    <location>
        <position position="1"/>
    </location>
</feature>
<evidence type="ECO:0000313" key="3">
    <source>
        <dbReference type="Proteomes" id="UP000823674"/>
    </source>
</evidence>
<reference evidence="2 3" key="1">
    <citation type="submission" date="2021-03" db="EMBL/GenBank/DDBJ databases">
        <authorList>
            <person name="King G.J."/>
            <person name="Bancroft I."/>
            <person name="Baten A."/>
            <person name="Bloomfield J."/>
            <person name="Borpatragohain P."/>
            <person name="He Z."/>
            <person name="Irish N."/>
            <person name="Irwin J."/>
            <person name="Liu K."/>
            <person name="Mauleon R.P."/>
            <person name="Moore J."/>
            <person name="Morris R."/>
            <person name="Ostergaard L."/>
            <person name="Wang B."/>
            <person name="Wells R."/>
        </authorList>
    </citation>
    <scope>NUCLEOTIDE SEQUENCE [LARGE SCALE GENOMIC DNA]</scope>
    <source>
        <strain evidence="2">R-o-18</strain>
        <tissue evidence="2">Leaf</tissue>
    </source>
</reference>
<organism evidence="2 3">
    <name type="scientific">Brassica rapa subsp. trilocularis</name>
    <dbReference type="NCBI Taxonomy" id="1813537"/>
    <lineage>
        <taxon>Eukaryota</taxon>
        <taxon>Viridiplantae</taxon>
        <taxon>Streptophyta</taxon>
        <taxon>Embryophyta</taxon>
        <taxon>Tracheophyta</taxon>
        <taxon>Spermatophyta</taxon>
        <taxon>Magnoliopsida</taxon>
        <taxon>eudicotyledons</taxon>
        <taxon>Gunneridae</taxon>
        <taxon>Pentapetalae</taxon>
        <taxon>rosids</taxon>
        <taxon>malvids</taxon>
        <taxon>Brassicales</taxon>
        <taxon>Brassicaceae</taxon>
        <taxon>Brassiceae</taxon>
        <taxon>Brassica</taxon>
    </lineage>
</organism>
<feature type="domain" description="Aldehyde dehydrogenase" evidence="1">
    <location>
        <begin position="125"/>
        <end position="152"/>
    </location>
</feature>
<name>A0ABQ7M357_BRACM</name>
<dbReference type="Gene3D" id="3.40.309.10">
    <property type="entry name" value="Aldehyde Dehydrogenase, Chain A, domain 2"/>
    <property type="match status" value="1"/>
</dbReference>
<accession>A0ABQ7M357</accession>
<gene>
    <name evidence="2" type="primary">A06g504070.1_BraROA</name>
    <name evidence="2" type="ORF">IGI04_023182</name>
</gene>
<keyword evidence="3" id="KW-1185">Reference proteome</keyword>
<dbReference type="InterPro" id="IPR016163">
    <property type="entry name" value="Ald_DH_C"/>
</dbReference>
<dbReference type="SUPFAM" id="SSF53720">
    <property type="entry name" value="ALDH-like"/>
    <property type="match status" value="1"/>
</dbReference>
<dbReference type="Proteomes" id="UP000823674">
    <property type="component" value="Chromosome A06"/>
</dbReference>
<protein>
    <recommendedName>
        <fullName evidence="1">Aldehyde dehydrogenase domain-containing protein</fullName>
    </recommendedName>
</protein>
<dbReference type="InterPro" id="IPR015590">
    <property type="entry name" value="Aldehyde_DH_dom"/>
</dbReference>
<sequence length="152" mass="17649">PVSAWGKSPVIFFDDVKIDRGGCGMDCVWLFLYEWSFVVRHLDFSCIFQILSKKGYSQQRTKIARQNLIFSRINPSFPPKPSYEHITTEDFYRRERVLKFVSNARKGRCNCPLRRSSVLLIFAVLDEVFGPVLRVKTFSTQDEAIQMANDSQ</sequence>
<proteinExistence type="predicted"/>